<evidence type="ECO:0000256" key="5">
    <source>
        <dbReference type="ARBA" id="ARBA00023136"/>
    </source>
</evidence>
<dbReference type="GO" id="GO:0015171">
    <property type="term" value="F:amino acid transmembrane transporter activity"/>
    <property type="evidence" value="ECO:0007669"/>
    <property type="project" value="TreeGrafter"/>
</dbReference>
<organism evidence="7 8">
    <name type="scientific">Paracoccus onubensis</name>
    <dbReference type="NCBI Taxonomy" id="1675788"/>
    <lineage>
        <taxon>Bacteria</taxon>
        <taxon>Pseudomonadati</taxon>
        <taxon>Pseudomonadota</taxon>
        <taxon>Alphaproteobacteria</taxon>
        <taxon>Rhodobacterales</taxon>
        <taxon>Paracoccaceae</taxon>
        <taxon>Paracoccus</taxon>
    </lineage>
</organism>
<accession>A0A418T009</accession>
<reference evidence="8" key="1">
    <citation type="submission" date="2018-09" db="EMBL/GenBank/DDBJ databases">
        <title>Acidovorax cavernicola nov. sp. isolated from Gruta de las Maravillas (Aracena, Spain).</title>
        <authorList>
            <person name="Jurado V."/>
            <person name="Gutierrez-Patricio S."/>
            <person name="Gonzalez-Pimentel J.L."/>
            <person name="Miller A.Z."/>
            <person name="Laiz L."/>
            <person name="Saiz-Jimenez C."/>
        </authorList>
    </citation>
    <scope>NUCLEOTIDE SEQUENCE [LARGE SCALE GENOMIC DNA]</scope>
    <source>
        <strain evidence="8">1011MAR3C25</strain>
    </source>
</reference>
<evidence type="ECO:0000313" key="8">
    <source>
        <dbReference type="Proteomes" id="UP000284202"/>
    </source>
</evidence>
<feature type="transmembrane region" description="Helical" evidence="6">
    <location>
        <begin position="176"/>
        <end position="196"/>
    </location>
</feature>
<evidence type="ECO:0000256" key="2">
    <source>
        <dbReference type="ARBA" id="ARBA00022475"/>
    </source>
</evidence>
<dbReference type="EMBL" id="QZCG01000004">
    <property type="protein sequence ID" value="RJE86523.1"/>
    <property type="molecule type" value="Genomic_DNA"/>
</dbReference>
<dbReference type="AlphaFoldDB" id="A0A418T009"/>
<evidence type="ECO:0000256" key="4">
    <source>
        <dbReference type="ARBA" id="ARBA00022989"/>
    </source>
</evidence>
<evidence type="ECO:0000256" key="1">
    <source>
        <dbReference type="ARBA" id="ARBA00004651"/>
    </source>
</evidence>
<keyword evidence="4 6" id="KW-1133">Transmembrane helix</keyword>
<sequence length="199" mass="21215">MNTDLFLALAGFAFVTSVTPGPNNMMLMASGANFGVRRTIPHMLGVAWGFALMIVIIGLGVDRLLAANPAIETTLKWISLAYMLWLAWKVANAAPPRQSPEASRARPFTFLEAAAFQWINPKAWAMALGALSAYAAGVGGALVVGVVFAVINLSSVSIWAISGQGLRRLLTTPMRLRLFNTTMAILLVASMLPVLLGKS</sequence>
<keyword evidence="3 6" id="KW-0812">Transmembrane</keyword>
<keyword evidence="8" id="KW-1185">Reference proteome</keyword>
<keyword evidence="2" id="KW-1003">Cell membrane</keyword>
<dbReference type="GO" id="GO:0033228">
    <property type="term" value="P:cysteine export across plasma membrane"/>
    <property type="evidence" value="ECO:0007669"/>
    <property type="project" value="TreeGrafter"/>
</dbReference>
<evidence type="ECO:0000313" key="7">
    <source>
        <dbReference type="EMBL" id="RJE86523.1"/>
    </source>
</evidence>
<gene>
    <name evidence="7" type="ORF">D3P04_07320</name>
</gene>
<dbReference type="RefSeq" id="WP_119747400.1">
    <property type="nucleotide sequence ID" value="NZ_QZCG01000004.1"/>
</dbReference>
<protein>
    <submittedName>
        <fullName evidence="7">LysE family translocator</fullName>
    </submittedName>
</protein>
<comment type="subcellular location">
    <subcellularLocation>
        <location evidence="1">Cell membrane</location>
        <topology evidence="1">Multi-pass membrane protein</topology>
    </subcellularLocation>
</comment>
<dbReference type="Pfam" id="PF01810">
    <property type="entry name" value="LysE"/>
    <property type="match status" value="1"/>
</dbReference>
<proteinExistence type="predicted"/>
<dbReference type="InterPro" id="IPR001123">
    <property type="entry name" value="LeuE-type"/>
</dbReference>
<name>A0A418T009_9RHOB</name>
<feature type="transmembrane region" description="Helical" evidence="6">
    <location>
        <begin position="131"/>
        <end position="155"/>
    </location>
</feature>
<dbReference type="OrthoDB" id="9812084at2"/>
<dbReference type="GO" id="GO:0005886">
    <property type="term" value="C:plasma membrane"/>
    <property type="evidence" value="ECO:0007669"/>
    <property type="project" value="UniProtKB-SubCell"/>
</dbReference>
<evidence type="ECO:0000256" key="6">
    <source>
        <dbReference type="SAM" id="Phobius"/>
    </source>
</evidence>
<evidence type="ECO:0000256" key="3">
    <source>
        <dbReference type="ARBA" id="ARBA00022692"/>
    </source>
</evidence>
<dbReference type="PANTHER" id="PTHR30086">
    <property type="entry name" value="ARGININE EXPORTER PROTEIN ARGO"/>
    <property type="match status" value="1"/>
</dbReference>
<comment type="caution">
    <text evidence="7">The sequence shown here is derived from an EMBL/GenBank/DDBJ whole genome shotgun (WGS) entry which is preliminary data.</text>
</comment>
<feature type="transmembrane region" description="Helical" evidence="6">
    <location>
        <begin position="44"/>
        <end position="65"/>
    </location>
</feature>
<dbReference type="Proteomes" id="UP000284202">
    <property type="component" value="Unassembled WGS sequence"/>
</dbReference>
<dbReference type="PANTHER" id="PTHR30086:SF20">
    <property type="entry name" value="ARGININE EXPORTER PROTEIN ARGO-RELATED"/>
    <property type="match status" value="1"/>
</dbReference>
<keyword evidence="5 6" id="KW-0472">Membrane</keyword>